<feature type="non-terminal residue" evidence="5">
    <location>
        <position position="1"/>
    </location>
</feature>
<evidence type="ECO:0000256" key="3">
    <source>
        <dbReference type="PROSITE-ProRule" id="PRU00023"/>
    </source>
</evidence>
<accession>A0A815T1R9</accession>
<dbReference type="Proteomes" id="UP000663854">
    <property type="component" value="Unassembled WGS sequence"/>
</dbReference>
<dbReference type="SUPFAM" id="SSF48403">
    <property type="entry name" value="Ankyrin repeat"/>
    <property type="match status" value="1"/>
</dbReference>
<dbReference type="Gene3D" id="1.25.40.20">
    <property type="entry name" value="Ankyrin repeat-containing domain"/>
    <property type="match status" value="1"/>
</dbReference>
<evidence type="ECO:0000313" key="7">
    <source>
        <dbReference type="Proteomes" id="UP000663854"/>
    </source>
</evidence>
<dbReference type="EMBL" id="CAJNOH010009411">
    <property type="protein sequence ID" value="CAF1497752.1"/>
    <property type="molecule type" value="Genomic_DNA"/>
</dbReference>
<keyword evidence="1" id="KW-0677">Repeat</keyword>
<dbReference type="EMBL" id="CAJNOL010011185">
    <property type="protein sequence ID" value="CAF1654049.1"/>
    <property type="molecule type" value="Genomic_DNA"/>
</dbReference>
<feature type="domain" description="ZU5" evidence="4">
    <location>
        <begin position="265"/>
        <end position="339"/>
    </location>
</feature>
<comment type="caution">
    <text evidence="5">The sequence shown here is derived from an EMBL/GenBank/DDBJ whole genome shotgun (WGS) entry which is preliminary data.</text>
</comment>
<keyword evidence="2 3" id="KW-0040">ANK repeat</keyword>
<feature type="repeat" description="ANK" evidence="3">
    <location>
        <begin position="84"/>
        <end position="116"/>
    </location>
</feature>
<evidence type="ECO:0000313" key="5">
    <source>
        <dbReference type="EMBL" id="CAF1497752.1"/>
    </source>
</evidence>
<dbReference type="PRINTS" id="PR01415">
    <property type="entry name" value="ANKYRIN"/>
</dbReference>
<evidence type="ECO:0000313" key="8">
    <source>
        <dbReference type="Proteomes" id="UP000663870"/>
    </source>
</evidence>
<dbReference type="InterPro" id="IPR051165">
    <property type="entry name" value="Multifunctional_ANK_Repeat"/>
</dbReference>
<keyword evidence="8" id="KW-1185">Reference proteome</keyword>
<dbReference type="Pfam" id="PF12796">
    <property type="entry name" value="Ank_2"/>
    <property type="match status" value="2"/>
</dbReference>
<reference evidence="5" key="1">
    <citation type="submission" date="2021-02" db="EMBL/GenBank/DDBJ databases">
        <authorList>
            <person name="Nowell W R."/>
        </authorList>
    </citation>
    <scope>NUCLEOTIDE SEQUENCE</scope>
</reference>
<organism evidence="5 7">
    <name type="scientific">Rotaria sordida</name>
    <dbReference type="NCBI Taxonomy" id="392033"/>
    <lineage>
        <taxon>Eukaryota</taxon>
        <taxon>Metazoa</taxon>
        <taxon>Spiralia</taxon>
        <taxon>Gnathifera</taxon>
        <taxon>Rotifera</taxon>
        <taxon>Eurotatoria</taxon>
        <taxon>Bdelloidea</taxon>
        <taxon>Philodinida</taxon>
        <taxon>Philodinidae</taxon>
        <taxon>Rotaria</taxon>
    </lineage>
</organism>
<feature type="repeat" description="ANK" evidence="3">
    <location>
        <begin position="18"/>
        <end position="50"/>
    </location>
</feature>
<dbReference type="PROSITE" id="PS50088">
    <property type="entry name" value="ANK_REPEAT"/>
    <property type="match status" value="3"/>
</dbReference>
<dbReference type="InterPro" id="IPR000906">
    <property type="entry name" value="ZU5_dom"/>
</dbReference>
<dbReference type="SMART" id="SM00218">
    <property type="entry name" value="ZU5"/>
    <property type="match status" value="1"/>
</dbReference>
<proteinExistence type="predicted"/>
<protein>
    <recommendedName>
        <fullName evidence="4">ZU5 domain-containing protein</fullName>
    </recommendedName>
</protein>
<dbReference type="PANTHER" id="PTHR24123:SF141">
    <property type="entry name" value="ANKYRIN 2, ISOFORM U"/>
    <property type="match status" value="1"/>
</dbReference>
<dbReference type="PANTHER" id="PTHR24123">
    <property type="entry name" value="ANKYRIN REPEAT-CONTAINING"/>
    <property type="match status" value="1"/>
</dbReference>
<name>A0A815T1R9_9BILA</name>
<evidence type="ECO:0000256" key="2">
    <source>
        <dbReference type="ARBA" id="ARBA00023043"/>
    </source>
</evidence>
<evidence type="ECO:0000313" key="6">
    <source>
        <dbReference type="EMBL" id="CAF1654049.1"/>
    </source>
</evidence>
<gene>
    <name evidence="6" type="ORF">JXQ802_LOCUS54997</name>
    <name evidence="5" type="ORF">PYM288_LOCUS38484</name>
</gene>
<dbReference type="SMART" id="SM00248">
    <property type="entry name" value="ANK"/>
    <property type="match status" value="3"/>
</dbReference>
<dbReference type="PROSITE" id="PS50297">
    <property type="entry name" value="ANK_REP_REGION"/>
    <property type="match status" value="2"/>
</dbReference>
<dbReference type="Gene3D" id="2.60.220.30">
    <property type="match status" value="1"/>
</dbReference>
<dbReference type="Proteomes" id="UP000663870">
    <property type="component" value="Unassembled WGS sequence"/>
</dbReference>
<dbReference type="PROSITE" id="PS51145">
    <property type="entry name" value="ZU5"/>
    <property type="match status" value="1"/>
</dbReference>
<sequence>MTHLLLAHHANPNIPSKCHLTPLHLCAQEDRVKCAEALINKNANIDAQTLSGYTSLHVACHFGQINMVRYLLQLDANVNIETNLMFTPLHSAAQQGHVMIVKLLLEHGASPNKTNKHGMTALSIAQRLGYISVVEELKVVTETTVASKHELLSEERYKIQAPEISHEEQPLTDSDDEGDMLGDANSNIHMQYLREGVLMTEAEENKLNQVSLIKEESEYPILATKDGWNESRDNLHDQQQQTPIKTQQTYMADNEIITKPRHGGFLVSFLVDARGGAMRGCRHSGVRVIIPAKRASMPTRITCRFVKRDKLTVPPPLNEGEALAARVLEVGPVSCKFLG</sequence>
<evidence type="ECO:0000259" key="4">
    <source>
        <dbReference type="PROSITE" id="PS51145"/>
    </source>
</evidence>
<dbReference type="Pfam" id="PF00791">
    <property type="entry name" value="ZU5"/>
    <property type="match status" value="1"/>
</dbReference>
<feature type="repeat" description="ANK" evidence="3">
    <location>
        <begin position="51"/>
        <end position="83"/>
    </location>
</feature>
<dbReference type="InterPro" id="IPR036770">
    <property type="entry name" value="Ankyrin_rpt-contain_sf"/>
</dbReference>
<dbReference type="InterPro" id="IPR002110">
    <property type="entry name" value="Ankyrin_rpt"/>
</dbReference>
<evidence type="ECO:0000256" key="1">
    <source>
        <dbReference type="ARBA" id="ARBA00022737"/>
    </source>
</evidence>
<dbReference type="AlphaFoldDB" id="A0A815T1R9"/>